<gene>
    <name evidence="1" type="ORF">MBCUR_07790</name>
</gene>
<accession>A0A166BAN6</accession>
<dbReference type="PATRIC" id="fig|49547.3.peg.844"/>
<sequence>MLKNMLFMGEDVPAEILTKINEQKMIRQEINQLEKEI</sequence>
<dbReference type="EMBL" id="LWMV01000156">
    <property type="protein sequence ID" value="KZX13091.1"/>
    <property type="molecule type" value="Genomic_DNA"/>
</dbReference>
<protein>
    <submittedName>
        <fullName evidence="1">Uncharacterized protein</fullName>
    </submittedName>
</protein>
<evidence type="ECO:0000313" key="2">
    <source>
        <dbReference type="Proteomes" id="UP000077245"/>
    </source>
</evidence>
<reference evidence="1 2" key="1">
    <citation type="submission" date="2016-04" db="EMBL/GenBank/DDBJ databases">
        <title>Genome sequence of Methanobrevibacter curvatus DSM 11111.</title>
        <authorList>
            <person name="Poehlein A."/>
            <person name="Seedorf H."/>
            <person name="Daniel R."/>
        </authorList>
    </citation>
    <scope>NUCLEOTIDE SEQUENCE [LARGE SCALE GENOMIC DNA]</scope>
    <source>
        <strain evidence="1 2">DSM 11111</strain>
    </source>
</reference>
<evidence type="ECO:0000313" key="1">
    <source>
        <dbReference type="EMBL" id="KZX13091.1"/>
    </source>
</evidence>
<comment type="caution">
    <text evidence="1">The sequence shown here is derived from an EMBL/GenBank/DDBJ whole genome shotgun (WGS) entry which is preliminary data.</text>
</comment>
<organism evidence="1 2">
    <name type="scientific">Methanobrevibacter curvatus</name>
    <dbReference type="NCBI Taxonomy" id="49547"/>
    <lineage>
        <taxon>Archaea</taxon>
        <taxon>Methanobacteriati</taxon>
        <taxon>Methanobacteriota</taxon>
        <taxon>Methanomada group</taxon>
        <taxon>Methanobacteria</taxon>
        <taxon>Methanobacteriales</taxon>
        <taxon>Methanobacteriaceae</taxon>
        <taxon>Methanobrevibacter</taxon>
    </lineage>
</organism>
<keyword evidence="2" id="KW-1185">Reference proteome</keyword>
<dbReference type="Proteomes" id="UP000077245">
    <property type="component" value="Unassembled WGS sequence"/>
</dbReference>
<proteinExistence type="predicted"/>
<name>A0A166BAN6_9EURY</name>
<dbReference type="AlphaFoldDB" id="A0A166BAN6"/>